<gene>
    <name evidence="1" type="ORF">A8L45_08790</name>
</gene>
<evidence type="ECO:0008006" key="3">
    <source>
        <dbReference type="Google" id="ProtNLM"/>
    </source>
</evidence>
<evidence type="ECO:0000313" key="1">
    <source>
        <dbReference type="EMBL" id="ODA33903.1"/>
    </source>
</evidence>
<accession>A0A1C3EKY8</accession>
<dbReference type="SUPFAM" id="SSF48452">
    <property type="entry name" value="TPR-like"/>
    <property type="match status" value="1"/>
</dbReference>
<dbReference type="InterPro" id="IPR011990">
    <property type="entry name" value="TPR-like_helical_dom_sf"/>
</dbReference>
<dbReference type="AlphaFoldDB" id="A0A1C3EKY8"/>
<dbReference type="Gene3D" id="1.25.40.10">
    <property type="entry name" value="Tetratricopeptide repeat domain"/>
    <property type="match status" value="1"/>
</dbReference>
<evidence type="ECO:0000313" key="2">
    <source>
        <dbReference type="Proteomes" id="UP000094936"/>
    </source>
</evidence>
<sequence>MIGGIEMTKSASWQRAVTSGEWENLLILLESDTATLSTEEKIGQYSQAANAAKKANQYQFAIGCYQIMLELVTTDSERASIYGWLSSCSADDRNFEAAEKYGKSALNLQDHLAEVGKINTRNVVSFSLFGSNPKYCETAILNAEAMSDIYPDWIMQVFYDETVPTHVLERLKQLDVELTNVADVNAEHMPGTFWRFLALENIQNDIVLCRDIDSIVCERERVLVDEWLASRKAFHVIRDWFGHTDLILAGLWGTRFGLLTGIREMIEHYLKHAGDNVKSTHADQFFLAEYIWPRIRHSCCHHSSIFSGVLEACWPDSEARMLENKDGNDQLGSWKTTSISISNIGDAFIDIVENGKVICSYQLEKGGVLSLPRLYRTRIQKNVYQLIVRPADNS</sequence>
<proteinExistence type="predicted"/>
<reference evidence="1 2" key="1">
    <citation type="submission" date="2016-05" db="EMBL/GenBank/DDBJ databases">
        <title>Genomic Taxonomy of the Vibrionaceae.</title>
        <authorList>
            <person name="Gomez-Gil B."/>
            <person name="Enciso-Ibarra J."/>
        </authorList>
    </citation>
    <scope>NUCLEOTIDE SEQUENCE [LARGE SCALE GENOMIC DNA]</scope>
    <source>
        <strain evidence="1 2">CAIM 1920</strain>
    </source>
</reference>
<dbReference type="EMBL" id="LYBM01000012">
    <property type="protein sequence ID" value="ODA33903.1"/>
    <property type="molecule type" value="Genomic_DNA"/>
</dbReference>
<name>A0A1C3EKY8_9GAMM</name>
<keyword evidence="2" id="KW-1185">Reference proteome</keyword>
<comment type="caution">
    <text evidence="1">The sequence shown here is derived from an EMBL/GenBank/DDBJ whole genome shotgun (WGS) entry which is preliminary data.</text>
</comment>
<dbReference type="Proteomes" id="UP000094936">
    <property type="component" value="Unassembled WGS sequence"/>
</dbReference>
<dbReference type="STRING" id="1080227.A8L45_08790"/>
<protein>
    <recommendedName>
        <fullName evidence="3">Tetratricopeptide repeat protein</fullName>
    </recommendedName>
</protein>
<organism evidence="1 2">
    <name type="scientific">Veronia pacifica</name>
    <dbReference type="NCBI Taxonomy" id="1080227"/>
    <lineage>
        <taxon>Bacteria</taxon>
        <taxon>Pseudomonadati</taxon>
        <taxon>Pseudomonadota</taxon>
        <taxon>Gammaproteobacteria</taxon>
        <taxon>Vibrionales</taxon>
        <taxon>Vibrionaceae</taxon>
        <taxon>Veronia</taxon>
    </lineage>
</organism>